<name>A0A2Z6R092_9GLOM</name>
<keyword evidence="2" id="KW-1185">Reference proteome</keyword>
<organism evidence="1 2">
    <name type="scientific">Rhizophagus clarus</name>
    <dbReference type="NCBI Taxonomy" id="94130"/>
    <lineage>
        <taxon>Eukaryota</taxon>
        <taxon>Fungi</taxon>
        <taxon>Fungi incertae sedis</taxon>
        <taxon>Mucoromycota</taxon>
        <taxon>Glomeromycotina</taxon>
        <taxon>Glomeromycetes</taxon>
        <taxon>Glomerales</taxon>
        <taxon>Glomeraceae</taxon>
        <taxon>Rhizophagus</taxon>
    </lineage>
</organism>
<evidence type="ECO:0000313" key="1">
    <source>
        <dbReference type="EMBL" id="GBB86046.1"/>
    </source>
</evidence>
<protein>
    <recommendedName>
        <fullName evidence="3">F-box domain-containing protein</fullName>
    </recommendedName>
</protein>
<evidence type="ECO:0008006" key="3">
    <source>
        <dbReference type="Google" id="ProtNLM"/>
    </source>
</evidence>
<sequence length="513" mass="60902">MTCSKLFSGDLPELTDEIIQHFRDDHNTLYSCTLVNRLWCRLAIPLLWEDPFLKKSLLFIEIYLRRLNDDDNDKLKEYWNIDNPYSNTLFNYPSFIKRLNTKKFISSIEKLSHQLIKGEFSIMDSNKLARLICDLLFKLFVENEANLHTFEFEMINDYSFITVELLLKSLKFICNMKNIELFNLRMAVTDDDEANVQIEDFIIKVFRSQQNIKKILFEHVEIDEFQPTNNPILLSLSLSLLKESNCSNTLNRIIFFETDFKDIDVLNEAFEELNVLESVHILYCYNINSDFIQQIIDLSKPFKLKSLFMKEKVQHGLLQLLLQKSGNYLENIGFESSMYKMEHIKHFTNYCTNIKFFKLYRYNNQIISPSLNLIKNIEKTLNYLSIDFHRNNHVSSDDIKLSSTIFLKLGNFLPPRLEYLGLTLMINAMDFNTFLSKSHNTIIRKLLIKNLMTESDLLPYIKEHIMKKERVRYLAIEDDISEDDIKEFELHNIQIVNIDDLRINIFNFIIEKY</sequence>
<dbReference type="Proteomes" id="UP000247702">
    <property type="component" value="Unassembled WGS sequence"/>
</dbReference>
<dbReference type="EMBL" id="BEXD01000280">
    <property type="protein sequence ID" value="GBB86046.1"/>
    <property type="molecule type" value="Genomic_DNA"/>
</dbReference>
<evidence type="ECO:0000313" key="2">
    <source>
        <dbReference type="Proteomes" id="UP000247702"/>
    </source>
</evidence>
<dbReference type="AlphaFoldDB" id="A0A2Z6R092"/>
<comment type="caution">
    <text evidence="1">The sequence shown here is derived from an EMBL/GenBank/DDBJ whole genome shotgun (WGS) entry which is preliminary data.</text>
</comment>
<reference evidence="1 2" key="1">
    <citation type="submission" date="2017-11" db="EMBL/GenBank/DDBJ databases">
        <title>The genome of Rhizophagus clarus HR1 reveals common genetic basis of auxotrophy among arbuscular mycorrhizal fungi.</title>
        <authorList>
            <person name="Kobayashi Y."/>
        </authorList>
    </citation>
    <scope>NUCLEOTIDE SEQUENCE [LARGE SCALE GENOMIC DNA]</scope>
    <source>
        <strain evidence="1 2">HR1</strain>
    </source>
</reference>
<proteinExistence type="predicted"/>
<accession>A0A2Z6R092</accession>
<gene>
    <name evidence="1" type="ORF">RclHR1_01250009</name>
</gene>